<dbReference type="Proteomes" id="UP000006591">
    <property type="component" value="Chromosome 3"/>
</dbReference>
<dbReference type="eggNOG" id="KOG1187">
    <property type="taxonomic scope" value="Eukaryota"/>
</dbReference>
<dbReference type="Gramene" id="ONIVA03G40860.1">
    <property type="protein sequence ID" value="ONIVA03G40860.1"/>
    <property type="gene ID" value="ONIVA03G40860"/>
</dbReference>
<accession>A0A0E0GVQ1</accession>
<evidence type="ECO:0000256" key="1">
    <source>
        <dbReference type="ARBA" id="ARBA00012513"/>
    </source>
</evidence>
<keyword evidence="5" id="KW-0418">Kinase</keyword>
<dbReference type="FunFam" id="1.10.510.10:FF:000258">
    <property type="entry name" value="Probable serine/threonine-protein kinase PBL8"/>
    <property type="match status" value="1"/>
</dbReference>
<keyword evidence="2 9" id="KW-0723">Serine/threonine-protein kinase</keyword>
<evidence type="ECO:0000256" key="4">
    <source>
        <dbReference type="ARBA" id="ARBA00022741"/>
    </source>
</evidence>
<dbReference type="GO" id="GO:0006952">
    <property type="term" value="P:defense response"/>
    <property type="evidence" value="ECO:0007669"/>
    <property type="project" value="UniProtKB-KW"/>
</dbReference>
<evidence type="ECO:0000313" key="13">
    <source>
        <dbReference type="Proteomes" id="UP000006591"/>
    </source>
</evidence>
<dbReference type="FunFam" id="3.30.200.20:FF:000228">
    <property type="entry name" value="Serine/threonine-protein kinase BIK1"/>
    <property type="match status" value="1"/>
</dbReference>
<feature type="binding site" evidence="8">
    <location>
        <position position="99"/>
    </location>
    <ligand>
        <name>ATP</name>
        <dbReference type="ChEBI" id="CHEBI:30616"/>
    </ligand>
</feature>
<dbReference type="STRING" id="4536.A0A0E0GVQ1"/>
<dbReference type="InterPro" id="IPR017441">
    <property type="entry name" value="Protein_kinase_ATP_BS"/>
</dbReference>
<evidence type="ECO:0000313" key="12">
    <source>
        <dbReference type="EnsemblPlants" id="ONIVA03G40860.1"/>
    </source>
</evidence>
<dbReference type="EnsemblPlants" id="ONIVA03G40860.1">
    <property type="protein sequence ID" value="ONIVA03G40860.1"/>
    <property type="gene ID" value="ONIVA03G40860"/>
</dbReference>
<evidence type="ECO:0000256" key="6">
    <source>
        <dbReference type="ARBA" id="ARBA00022821"/>
    </source>
</evidence>
<dbReference type="GO" id="GO:0005524">
    <property type="term" value="F:ATP binding"/>
    <property type="evidence" value="ECO:0007669"/>
    <property type="project" value="UniProtKB-UniRule"/>
</dbReference>
<evidence type="ECO:0000259" key="11">
    <source>
        <dbReference type="PROSITE" id="PS50011"/>
    </source>
</evidence>
<dbReference type="PANTHER" id="PTHR45621">
    <property type="entry name" value="OS01G0588500 PROTEIN-RELATED"/>
    <property type="match status" value="1"/>
</dbReference>
<organism evidence="12">
    <name type="scientific">Oryza nivara</name>
    <name type="common">Indian wild rice</name>
    <name type="synonym">Oryza sativa f. spontanea</name>
    <dbReference type="NCBI Taxonomy" id="4536"/>
    <lineage>
        <taxon>Eukaryota</taxon>
        <taxon>Viridiplantae</taxon>
        <taxon>Streptophyta</taxon>
        <taxon>Embryophyta</taxon>
        <taxon>Tracheophyta</taxon>
        <taxon>Spermatophyta</taxon>
        <taxon>Magnoliopsida</taxon>
        <taxon>Liliopsida</taxon>
        <taxon>Poales</taxon>
        <taxon>Poaceae</taxon>
        <taxon>BOP clade</taxon>
        <taxon>Oryzoideae</taxon>
        <taxon>Oryzeae</taxon>
        <taxon>Oryzinae</taxon>
        <taxon>Oryza</taxon>
    </lineage>
</organism>
<dbReference type="Gene3D" id="1.10.510.10">
    <property type="entry name" value="Transferase(Phosphotransferase) domain 1"/>
    <property type="match status" value="1"/>
</dbReference>
<dbReference type="SUPFAM" id="SSF56112">
    <property type="entry name" value="Protein kinase-like (PK-like)"/>
    <property type="match status" value="1"/>
</dbReference>
<evidence type="ECO:0000256" key="8">
    <source>
        <dbReference type="PROSITE-ProRule" id="PRU10141"/>
    </source>
</evidence>
<evidence type="ECO:0000256" key="3">
    <source>
        <dbReference type="ARBA" id="ARBA00022679"/>
    </source>
</evidence>
<dbReference type="AlphaFoldDB" id="A0A0E0GVQ1"/>
<evidence type="ECO:0000256" key="2">
    <source>
        <dbReference type="ARBA" id="ARBA00022527"/>
    </source>
</evidence>
<protein>
    <recommendedName>
        <fullName evidence="1">non-specific serine/threonine protein kinase</fullName>
        <ecNumber evidence="1">2.7.11.1</ecNumber>
    </recommendedName>
</protein>
<keyword evidence="13" id="KW-1185">Reference proteome</keyword>
<dbReference type="EC" id="2.7.11.1" evidence="1"/>
<dbReference type="InterPro" id="IPR050823">
    <property type="entry name" value="Plant_Ser_Thr_Prot_Kinase"/>
</dbReference>
<feature type="compositionally biased region" description="Basic and acidic residues" evidence="10">
    <location>
        <begin position="348"/>
        <end position="363"/>
    </location>
</feature>
<dbReference type="InterPro" id="IPR000719">
    <property type="entry name" value="Prot_kinase_dom"/>
</dbReference>
<feature type="domain" description="Protein kinase" evidence="11">
    <location>
        <begin position="61"/>
        <end position="346"/>
    </location>
</feature>
<dbReference type="InterPro" id="IPR001245">
    <property type="entry name" value="Ser-Thr/Tyr_kinase_cat_dom"/>
</dbReference>
<evidence type="ECO:0000256" key="10">
    <source>
        <dbReference type="SAM" id="MobiDB-lite"/>
    </source>
</evidence>
<sequence length="407" mass="45175">MGARNREPLGCSQGVVLKMGVGLVAAVVEPLQLPCLQLRKLNSANVKIFSFSDLRIATRNFRPDSVLGEGGFGSVYKGWIDENTLSACKPGTGIAVAVKRLNQESLQGHREWLAEVNYLGQFCHPNLVKLFGYCLEDEHRLLVYEFMPRGSLENHLFRRGSHFQPLSWNLRMKVALGAAKGLAYLHSSEAKVIYRDFKTSNILLDTDYSAKLSDFGLAKDGPVGEKSHVSTRVMGTYGYAAPEYLSTGHLTAKSDVYSFGVVLLEMMSGRRAIDKNRPQGEHNLVEWARPYLTHKRKIFRVLDTRLEGQYSHVGAQTVATLALECLSYEAKMRPSMEAVVTILEELQESSHVDRKPAAERRQESTTGTGKKAPTANASKNSGKPRRKSLGETREKIGPNPTALVRSH</sequence>
<dbReference type="HOGENOM" id="CLU_000288_21_1_1"/>
<keyword evidence="6" id="KW-0611">Plant defense</keyword>
<dbReference type="PROSITE" id="PS00107">
    <property type="entry name" value="PROTEIN_KINASE_ATP"/>
    <property type="match status" value="1"/>
</dbReference>
<dbReference type="CDD" id="cd14066">
    <property type="entry name" value="STKc_IRAK"/>
    <property type="match status" value="1"/>
</dbReference>
<keyword evidence="3" id="KW-0808">Transferase</keyword>
<comment type="similarity">
    <text evidence="9">Belongs to the protein kinase superfamily.</text>
</comment>
<evidence type="ECO:0000256" key="7">
    <source>
        <dbReference type="ARBA" id="ARBA00022840"/>
    </source>
</evidence>
<keyword evidence="7 8" id="KW-0067">ATP-binding</keyword>
<name>A0A0E0GVQ1_ORYNI</name>
<evidence type="ECO:0000256" key="5">
    <source>
        <dbReference type="ARBA" id="ARBA00022777"/>
    </source>
</evidence>
<reference evidence="12" key="1">
    <citation type="submission" date="2015-04" db="UniProtKB">
        <authorList>
            <consortium name="EnsemblPlants"/>
        </authorList>
    </citation>
    <scope>IDENTIFICATION</scope>
    <source>
        <strain evidence="12">SL10</strain>
    </source>
</reference>
<proteinExistence type="inferred from homology"/>
<dbReference type="Gene3D" id="3.30.200.20">
    <property type="entry name" value="Phosphorylase Kinase, domain 1"/>
    <property type="match status" value="1"/>
</dbReference>
<dbReference type="PROSITE" id="PS00108">
    <property type="entry name" value="PROTEIN_KINASE_ST"/>
    <property type="match status" value="1"/>
</dbReference>
<dbReference type="GO" id="GO:0004674">
    <property type="term" value="F:protein serine/threonine kinase activity"/>
    <property type="evidence" value="ECO:0007669"/>
    <property type="project" value="UniProtKB-KW"/>
</dbReference>
<reference evidence="12" key="2">
    <citation type="submission" date="2018-04" db="EMBL/GenBank/DDBJ databases">
        <title>OnivRS2 (Oryza nivara Reference Sequence Version 2).</title>
        <authorList>
            <person name="Zhang J."/>
            <person name="Kudrna D."/>
            <person name="Lee S."/>
            <person name="Talag J."/>
            <person name="Rajasekar S."/>
            <person name="Welchert J."/>
            <person name="Hsing Y.-I."/>
            <person name="Wing R.A."/>
        </authorList>
    </citation>
    <scope>NUCLEOTIDE SEQUENCE [LARGE SCALE GENOMIC DNA]</scope>
    <source>
        <strain evidence="12">SL10</strain>
    </source>
</reference>
<feature type="region of interest" description="Disordered" evidence="10">
    <location>
        <begin position="348"/>
        <end position="407"/>
    </location>
</feature>
<dbReference type="PROSITE" id="PS50011">
    <property type="entry name" value="PROTEIN_KINASE_DOM"/>
    <property type="match status" value="1"/>
</dbReference>
<evidence type="ECO:0000256" key="9">
    <source>
        <dbReference type="RuleBase" id="RU000304"/>
    </source>
</evidence>
<keyword evidence="4 8" id="KW-0547">Nucleotide-binding</keyword>
<dbReference type="InterPro" id="IPR011009">
    <property type="entry name" value="Kinase-like_dom_sf"/>
</dbReference>
<dbReference type="InterPro" id="IPR008271">
    <property type="entry name" value="Ser/Thr_kinase_AS"/>
</dbReference>
<dbReference type="OMA" id="QGCQGPA"/>
<dbReference type="Pfam" id="PF07714">
    <property type="entry name" value="PK_Tyr_Ser-Thr"/>
    <property type="match status" value="1"/>
</dbReference>